<dbReference type="RefSeq" id="WP_285669922.1">
    <property type="nucleotide sequence ID" value="NZ_BSYI01000003.1"/>
</dbReference>
<dbReference type="PANTHER" id="PTHR34203:SF15">
    <property type="entry name" value="SLL1173 PROTEIN"/>
    <property type="match status" value="1"/>
</dbReference>
<proteinExistence type="predicted"/>
<dbReference type="EMBL" id="BSYI01000003">
    <property type="protein sequence ID" value="GMG81259.1"/>
    <property type="molecule type" value="Genomic_DNA"/>
</dbReference>
<sequence>MSAAAGPGPAEAPAVAALKRGALGLLRHMPGRVGREAGYRLHWRGRAARAAAARARFERDLAALGPDAVCLDLGANIGEMTARMAARAGTVHAFEPDPWAFARLEARCAGMANVVLHRQAVGAAPGRVTLRRAPGFAEDPAARSLWSSVCAELAEAEQGEAIAVEQVGLADLLRGLGQPVALAKIDIEGAEVALLEALLDAPERARIGAIYVETHEWRFPGQAPRVAALRARAAALGQPRIDFDWV</sequence>
<evidence type="ECO:0000259" key="1">
    <source>
        <dbReference type="Pfam" id="PF05050"/>
    </source>
</evidence>
<dbReference type="SUPFAM" id="SSF53335">
    <property type="entry name" value="S-adenosyl-L-methionine-dependent methyltransferases"/>
    <property type="match status" value="1"/>
</dbReference>
<evidence type="ECO:0000313" key="2">
    <source>
        <dbReference type="EMBL" id="GMG81259.1"/>
    </source>
</evidence>
<dbReference type="InterPro" id="IPR006342">
    <property type="entry name" value="FkbM_mtfrase"/>
</dbReference>
<dbReference type="Proteomes" id="UP001239909">
    <property type="component" value="Unassembled WGS sequence"/>
</dbReference>
<dbReference type="PANTHER" id="PTHR34203">
    <property type="entry name" value="METHYLTRANSFERASE, FKBM FAMILY PROTEIN"/>
    <property type="match status" value="1"/>
</dbReference>
<dbReference type="InterPro" id="IPR029063">
    <property type="entry name" value="SAM-dependent_MTases_sf"/>
</dbReference>
<comment type="caution">
    <text evidence="2">The sequence shown here is derived from an EMBL/GenBank/DDBJ whole genome shotgun (WGS) entry which is preliminary data.</text>
</comment>
<dbReference type="Gene3D" id="3.40.50.150">
    <property type="entry name" value="Vaccinia Virus protein VP39"/>
    <property type="match status" value="1"/>
</dbReference>
<dbReference type="NCBIfam" id="TIGR01444">
    <property type="entry name" value="fkbM_fam"/>
    <property type="match status" value="1"/>
</dbReference>
<dbReference type="Pfam" id="PF05050">
    <property type="entry name" value="Methyltransf_21"/>
    <property type="match status" value="1"/>
</dbReference>
<name>A0ABQ6LD18_9RHOB</name>
<accession>A0ABQ6LD18</accession>
<organism evidence="2 3">
    <name type="scientific">Paralimibaculum aggregatum</name>
    <dbReference type="NCBI Taxonomy" id="3036245"/>
    <lineage>
        <taxon>Bacteria</taxon>
        <taxon>Pseudomonadati</taxon>
        <taxon>Pseudomonadota</taxon>
        <taxon>Alphaproteobacteria</taxon>
        <taxon>Rhodobacterales</taxon>
        <taxon>Paracoccaceae</taxon>
        <taxon>Paralimibaculum</taxon>
    </lineage>
</organism>
<dbReference type="InterPro" id="IPR052514">
    <property type="entry name" value="SAM-dependent_MTase"/>
</dbReference>
<reference evidence="2 3" key="1">
    <citation type="submission" date="2023-04" db="EMBL/GenBank/DDBJ databases">
        <title>Marinoamorphus aggregata gen. nov., sp. Nov., isolate from tissue of brittle star Ophioplocus japonicus.</title>
        <authorList>
            <person name="Kawano K."/>
            <person name="Sawayama S."/>
            <person name="Nakagawa S."/>
        </authorList>
    </citation>
    <scope>NUCLEOTIDE SEQUENCE [LARGE SCALE GENOMIC DNA]</scope>
    <source>
        <strain evidence="2 3">NKW23</strain>
    </source>
</reference>
<keyword evidence="3" id="KW-1185">Reference proteome</keyword>
<protein>
    <recommendedName>
        <fullName evidence="1">Methyltransferase FkbM domain-containing protein</fullName>
    </recommendedName>
</protein>
<evidence type="ECO:0000313" key="3">
    <source>
        <dbReference type="Proteomes" id="UP001239909"/>
    </source>
</evidence>
<gene>
    <name evidence="2" type="ORF">LNKW23_04720</name>
</gene>
<feature type="domain" description="Methyltransferase FkbM" evidence="1">
    <location>
        <begin position="72"/>
        <end position="228"/>
    </location>
</feature>